<dbReference type="AlphaFoldDB" id="A0A502E5U1"/>
<name>A0A502E5U1_9MYCO</name>
<evidence type="ECO:0000313" key="4">
    <source>
        <dbReference type="Proteomes" id="UP000320095"/>
    </source>
</evidence>
<comment type="caution">
    <text evidence="3">The sequence shown here is derived from an EMBL/GenBank/DDBJ whole genome shotgun (WGS) entry which is preliminary data.</text>
</comment>
<dbReference type="InterPro" id="IPR034683">
    <property type="entry name" value="IspD/TarI"/>
</dbReference>
<reference evidence="3 4" key="1">
    <citation type="journal article" date="2019" name="Environ. Microbiol.">
        <title>Species interactions and distinct microbial communities in high Arctic permafrost affected cryosols are associated with the CH4 and CO2 gas fluxes.</title>
        <authorList>
            <person name="Altshuler I."/>
            <person name="Hamel J."/>
            <person name="Turney S."/>
            <person name="Magnuson E."/>
            <person name="Levesque R."/>
            <person name="Greer C."/>
            <person name="Whyte L.G."/>
        </authorList>
    </citation>
    <scope>NUCLEOTIDE SEQUENCE [LARGE SCALE GENOMIC DNA]</scope>
    <source>
        <strain evidence="3 4">S5.20</strain>
    </source>
</reference>
<evidence type="ECO:0000313" key="3">
    <source>
        <dbReference type="EMBL" id="TPG33075.1"/>
    </source>
</evidence>
<dbReference type="SUPFAM" id="SSF53448">
    <property type="entry name" value="Nucleotide-diphospho-sugar transferases"/>
    <property type="match status" value="1"/>
</dbReference>
<dbReference type="Proteomes" id="UP000320095">
    <property type="component" value="Unassembled WGS sequence"/>
</dbReference>
<sequence length="228" mass="24020">MEPCAIVPLAHADHVAAATASVAGESLLARVVRSLLGVVEEKRVVVATLPAMAADARACLGAAGLGTAIAVPREPGSRSRVIQAGLEYLGVERDTPRSILVADHRYPLSPGEVADRVLRALLTGHDVVAPTLPVTDTVKTVDEQGSVLSTVDRSTLRTVQYPRGFTAAALWRLLSISPASTPDDVDEFDEALRSGLDIGTVAGDANAFRVELPRDAYLLDAVISCRHD</sequence>
<keyword evidence="1" id="KW-0808">Transferase</keyword>
<evidence type="ECO:0000256" key="2">
    <source>
        <dbReference type="ARBA" id="ARBA00022695"/>
    </source>
</evidence>
<dbReference type="InterPro" id="IPR029044">
    <property type="entry name" value="Nucleotide-diphossugar_trans"/>
</dbReference>
<organism evidence="3 4">
    <name type="scientific">Mycolicibacterium hodleri</name>
    <dbReference type="NCBI Taxonomy" id="49897"/>
    <lineage>
        <taxon>Bacteria</taxon>
        <taxon>Bacillati</taxon>
        <taxon>Actinomycetota</taxon>
        <taxon>Actinomycetes</taxon>
        <taxon>Mycobacteriales</taxon>
        <taxon>Mycobacteriaceae</taxon>
        <taxon>Mycolicibacterium</taxon>
    </lineage>
</organism>
<dbReference type="OrthoDB" id="9802561at2"/>
<dbReference type="GO" id="GO:0070567">
    <property type="term" value="F:cytidylyltransferase activity"/>
    <property type="evidence" value="ECO:0007669"/>
    <property type="project" value="InterPro"/>
</dbReference>
<keyword evidence="4" id="KW-1185">Reference proteome</keyword>
<proteinExistence type="predicted"/>
<keyword evidence="2" id="KW-0548">Nucleotidyltransferase</keyword>
<dbReference type="Pfam" id="PF01128">
    <property type="entry name" value="IspD"/>
    <property type="match status" value="1"/>
</dbReference>
<dbReference type="GO" id="GO:0016301">
    <property type="term" value="F:kinase activity"/>
    <property type="evidence" value="ECO:0007669"/>
    <property type="project" value="UniProtKB-KW"/>
</dbReference>
<evidence type="ECO:0000256" key="1">
    <source>
        <dbReference type="ARBA" id="ARBA00022679"/>
    </source>
</evidence>
<keyword evidence="3" id="KW-0418">Kinase</keyword>
<gene>
    <name evidence="3" type="ORF">EAH80_16895</name>
</gene>
<accession>A0A502E5U1</accession>
<dbReference type="RefSeq" id="WP_140693166.1">
    <property type="nucleotide sequence ID" value="NZ_RCZG01000006.1"/>
</dbReference>
<dbReference type="EMBL" id="RCZG01000006">
    <property type="protein sequence ID" value="TPG33075.1"/>
    <property type="molecule type" value="Genomic_DNA"/>
</dbReference>
<protein>
    <submittedName>
        <fullName evidence="3">4-diphosphocytidyl-2C-methyl-D-erythritol kinase</fullName>
    </submittedName>
</protein>
<dbReference type="Gene3D" id="3.90.550.10">
    <property type="entry name" value="Spore Coat Polysaccharide Biosynthesis Protein SpsA, Chain A"/>
    <property type="match status" value="1"/>
</dbReference>